<evidence type="ECO:0000256" key="8">
    <source>
        <dbReference type="ARBA" id="ARBA00023170"/>
    </source>
</evidence>
<gene>
    <name evidence="16" type="ORF">LZC95_14495</name>
</gene>
<proteinExistence type="inferred from homology"/>
<feature type="domain" description="TonB-dependent receptor plug" evidence="15">
    <location>
        <begin position="144"/>
        <end position="251"/>
    </location>
</feature>
<dbReference type="PANTHER" id="PTHR30069">
    <property type="entry name" value="TONB-DEPENDENT OUTER MEMBRANE RECEPTOR"/>
    <property type="match status" value="1"/>
</dbReference>
<comment type="subcellular location">
    <subcellularLocation>
        <location evidence="1">Cell outer membrane</location>
        <topology evidence="1">Multi-pass membrane protein</topology>
    </subcellularLocation>
</comment>
<keyword evidence="5 12" id="KW-0732">Signal</keyword>
<feature type="chain" id="PRO_5047236061" evidence="12">
    <location>
        <begin position="23"/>
        <end position="795"/>
    </location>
</feature>
<feature type="domain" description="TonB C-terminal" evidence="14">
    <location>
        <begin position="50"/>
        <end position="108"/>
    </location>
</feature>
<dbReference type="InterPro" id="IPR036942">
    <property type="entry name" value="Beta-barrel_TonB_sf"/>
</dbReference>
<evidence type="ECO:0000256" key="12">
    <source>
        <dbReference type="SAM" id="SignalP"/>
    </source>
</evidence>
<evidence type="ECO:0000256" key="6">
    <source>
        <dbReference type="ARBA" id="ARBA00023077"/>
    </source>
</evidence>
<evidence type="ECO:0000313" key="17">
    <source>
        <dbReference type="Proteomes" id="UP001379533"/>
    </source>
</evidence>
<reference evidence="16 17" key="1">
    <citation type="submission" date="2021-12" db="EMBL/GenBank/DDBJ databases">
        <title>Discovery of the Pendulisporaceae a myxobacterial family with distinct sporulation behavior and unique specialized metabolism.</title>
        <authorList>
            <person name="Garcia R."/>
            <person name="Popoff A."/>
            <person name="Bader C.D."/>
            <person name="Loehr J."/>
            <person name="Walesch S."/>
            <person name="Walt C."/>
            <person name="Boldt J."/>
            <person name="Bunk B."/>
            <person name="Haeckl F.J.F.P.J."/>
            <person name="Gunesch A.P."/>
            <person name="Birkelbach J."/>
            <person name="Nuebel U."/>
            <person name="Pietschmann T."/>
            <person name="Bach T."/>
            <person name="Mueller R."/>
        </authorList>
    </citation>
    <scope>NUCLEOTIDE SEQUENCE [LARGE SCALE GENOMIC DNA]</scope>
    <source>
        <strain evidence="16 17">MSr12523</strain>
    </source>
</reference>
<dbReference type="SUPFAM" id="SSF74653">
    <property type="entry name" value="TolA/TonB C-terminal domain"/>
    <property type="match status" value="1"/>
</dbReference>
<evidence type="ECO:0000256" key="3">
    <source>
        <dbReference type="ARBA" id="ARBA00022452"/>
    </source>
</evidence>
<evidence type="ECO:0000256" key="2">
    <source>
        <dbReference type="ARBA" id="ARBA00022448"/>
    </source>
</evidence>
<evidence type="ECO:0000256" key="7">
    <source>
        <dbReference type="ARBA" id="ARBA00023136"/>
    </source>
</evidence>
<dbReference type="InterPro" id="IPR037066">
    <property type="entry name" value="Plug_dom_sf"/>
</dbReference>
<evidence type="ECO:0000256" key="1">
    <source>
        <dbReference type="ARBA" id="ARBA00004571"/>
    </source>
</evidence>
<organism evidence="16 17">
    <name type="scientific">Pendulispora brunnea</name>
    <dbReference type="NCBI Taxonomy" id="2905690"/>
    <lineage>
        <taxon>Bacteria</taxon>
        <taxon>Pseudomonadati</taxon>
        <taxon>Myxococcota</taxon>
        <taxon>Myxococcia</taxon>
        <taxon>Myxococcales</taxon>
        <taxon>Sorangiineae</taxon>
        <taxon>Pendulisporaceae</taxon>
        <taxon>Pendulispora</taxon>
    </lineage>
</organism>
<dbReference type="Pfam" id="PF03544">
    <property type="entry name" value="TonB_C"/>
    <property type="match status" value="1"/>
</dbReference>
<keyword evidence="7 10" id="KW-0472">Membrane</keyword>
<dbReference type="Pfam" id="PF00593">
    <property type="entry name" value="TonB_dep_Rec_b-barrel"/>
    <property type="match status" value="1"/>
</dbReference>
<dbReference type="Gene3D" id="2.170.130.10">
    <property type="entry name" value="TonB-dependent receptor, plug domain"/>
    <property type="match status" value="1"/>
</dbReference>
<protein>
    <submittedName>
        <fullName evidence="16">TonB-dependent receptor plug domain-containing protein</fullName>
    </submittedName>
</protein>
<keyword evidence="4" id="KW-0812">Transmembrane</keyword>
<keyword evidence="2" id="KW-0813">Transport</keyword>
<dbReference type="SUPFAM" id="SSF56935">
    <property type="entry name" value="Porins"/>
    <property type="match status" value="1"/>
</dbReference>
<evidence type="ECO:0000259" key="14">
    <source>
        <dbReference type="Pfam" id="PF03544"/>
    </source>
</evidence>
<keyword evidence="3" id="KW-1134">Transmembrane beta strand</keyword>
<dbReference type="Pfam" id="PF07715">
    <property type="entry name" value="Plug"/>
    <property type="match status" value="1"/>
</dbReference>
<sequence>MGSKAMKLLGVAAWAFASVAHAHDIDPPKPKTQTPGAWPGGHAESHDVLVPVTLTVSVAGTVQGVIVEEGISPEFDRAAIAAASTWTYEPARRNGLPVSARVRGAVRFVSTPPPVEKPVPPPPPAPTEEGASVQVRGTPPPRSASATVRGRDVIELAPHRTASDLLQLAPGIFVTQHSGEGKAHQIFLRGFDAVHGQDLEIWVGGIPINEVSNIHGQGYADLHFAMPEVIKEIQATPGTYDPRQGDFAVAGSIRMRLGYDEPGITATGTLGSFGTKRLFLAYHPRGTSDETFAAFEEYSTDGFGPNRAARRGSFIAQATHDFGKGFEGRVLATTYTGRFDSAGVVRLDDIQNGTIDKYGLYDPKQGGYSSRTQVLAELRQDGESSHFSVAPFVAFRSLTLRQNFTGYLVDSQRGGASRNDSDNTQQIHEDIMVGATASYRKTVKLLSSRDALEAGFYGRTDFIEQSQRRLSDVNDLPTETMVDAKVRGTNVAGYLDASLFPIRRLALRGGIRADVLSYSTQDRVPPASDPTATASQARAAQGAHLGKKATADFLLLPGLHALASYGEGFRSPQARSLSEGERTPFAEVTSYELGIRYADGNRFQGSLAAFHTRLSEDLAFDQTTARNERVPGTQRTGIAAELTARVDWLTTSASVTYTRAAFTGSDAQYKEGDLLPYVPQIVSRVDIGAKRRLARVLGRDLEGRIGMSLESLIRRPLPYSELGHDIFLVDARAGLRLKEVELGLDAFNLLDAFWYDGEFVYASNFDRGKPAQLVPFRHVTVGAPRSVFLSLTLHI</sequence>
<dbReference type="Proteomes" id="UP001379533">
    <property type="component" value="Chromosome"/>
</dbReference>
<dbReference type="InterPro" id="IPR000531">
    <property type="entry name" value="Beta-barrel_TonB"/>
</dbReference>
<keyword evidence="6 10" id="KW-0798">TonB box</keyword>
<evidence type="ECO:0000256" key="10">
    <source>
        <dbReference type="RuleBase" id="RU003357"/>
    </source>
</evidence>
<dbReference type="Gene3D" id="2.40.170.20">
    <property type="entry name" value="TonB-dependent receptor, beta-barrel domain"/>
    <property type="match status" value="1"/>
</dbReference>
<feature type="region of interest" description="Disordered" evidence="11">
    <location>
        <begin position="111"/>
        <end position="147"/>
    </location>
</feature>
<feature type="compositionally biased region" description="Pro residues" evidence="11">
    <location>
        <begin position="111"/>
        <end position="126"/>
    </location>
</feature>
<evidence type="ECO:0000313" key="16">
    <source>
        <dbReference type="EMBL" id="WXA98037.1"/>
    </source>
</evidence>
<evidence type="ECO:0000256" key="9">
    <source>
        <dbReference type="ARBA" id="ARBA00023237"/>
    </source>
</evidence>
<evidence type="ECO:0000259" key="13">
    <source>
        <dbReference type="Pfam" id="PF00593"/>
    </source>
</evidence>
<evidence type="ECO:0000256" key="4">
    <source>
        <dbReference type="ARBA" id="ARBA00022692"/>
    </source>
</evidence>
<name>A0ABZ2KH85_9BACT</name>
<dbReference type="EMBL" id="CP089982">
    <property type="protein sequence ID" value="WXA98037.1"/>
    <property type="molecule type" value="Genomic_DNA"/>
</dbReference>
<keyword evidence="9" id="KW-0998">Cell outer membrane</keyword>
<dbReference type="Gene3D" id="3.30.1150.10">
    <property type="match status" value="1"/>
</dbReference>
<evidence type="ECO:0000259" key="15">
    <source>
        <dbReference type="Pfam" id="PF07715"/>
    </source>
</evidence>
<accession>A0ABZ2KH85</accession>
<dbReference type="RefSeq" id="WP_394848654.1">
    <property type="nucleotide sequence ID" value="NZ_CP089982.1"/>
</dbReference>
<comment type="similarity">
    <text evidence="10">Belongs to the TonB-dependent receptor family.</text>
</comment>
<dbReference type="InterPro" id="IPR012910">
    <property type="entry name" value="Plug_dom"/>
</dbReference>
<dbReference type="InterPro" id="IPR039426">
    <property type="entry name" value="TonB-dep_rcpt-like"/>
</dbReference>
<feature type="domain" description="TonB-dependent receptor-like beta-barrel" evidence="13">
    <location>
        <begin position="334"/>
        <end position="680"/>
    </location>
</feature>
<dbReference type="InterPro" id="IPR037682">
    <property type="entry name" value="TonB_C"/>
</dbReference>
<evidence type="ECO:0000256" key="11">
    <source>
        <dbReference type="SAM" id="MobiDB-lite"/>
    </source>
</evidence>
<evidence type="ECO:0000256" key="5">
    <source>
        <dbReference type="ARBA" id="ARBA00022729"/>
    </source>
</evidence>
<dbReference type="PANTHER" id="PTHR30069:SF29">
    <property type="entry name" value="HEMOGLOBIN AND HEMOGLOBIN-HAPTOGLOBIN-BINDING PROTEIN 1-RELATED"/>
    <property type="match status" value="1"/>
</dbReference>
<feature type="signal peptide" evidence="12">
    <location>
        <begin position="1"/>
        <end position="22"/>
    </location>
</feature>
<keyword evidence="8 16" id="KW-0675">Receptor</keyword>
<keyword evidence="17" id="KW-1185">Reference proteome</keyword>